<dbReference type="Proteomes" id="UP000027120">
    <property type="component" value="Unassembled WGS sequence"/>
</dbReference>
<feature type="non-terminal residue" evidence="2">
    <location>
        <position position="83"/>
    </location>
</feature>
<sequence>MLSFVMWKLPEGMEQWKKELEEWLNRGIEFINQIPPTQLYIACAVLLLTTALLLLLQVFRRKKSTTIVLAGLSGSGKTVLFYQ</sequence>
<evidence type="ECO:0000256" key="1">
    <source>
        <dbReference type="SAM" id="Phobius"/>
    </source>
</evidence>
<keyword evidence="1" id="KW-1133">Transmembrane helix</keyword>
<evidence type="ECO:0000313" key="3">
    <source>
        <dbReference type="Proteomes" id="UP000027120"/>
    </source>
</evidence>
<dbReference type="EMBL" id="KK784875">
    <property type="protein sequence ID" value="KDO82341.1"/>
    <property type="molecule type" value="Genomic_DNA"/>
</dbReference>
<protein>
    <recommendedName>
        <fullName evidence="4">Signal recognition particle receptor subunit beta</fullName>
    </recommendedName>
</protein>
<accession>A0A067H3R3</accession>
<feature type="transmembrane region" description="Helical" evidence="1">
    <location>
        <begin position="39"/>
        <end position="59"/>
    </location>
</feature>
<keyword evidence="3" id="KW-1185">Reference proteome</keyword>
<organism evidence="2 3">
    <name type="scientific">Citrus sinensis</name>
    <name type="common">Sweet orange</name>
    <name type="synonym">Citrus aurantium var. sinensis</name>
    <dbReference type="NCBI Taxonomy" id="2711"/>
    <lineage>
        <taxon>Eukaryota</taxon>
        <taxon>Viridiplantae</taxon>
        <taxon>Streptophyta</taxon>
        <taxon>Embryophyta</taxon>
        <taxon>Tracheophyta</taxon>
        <taxon>Spermatophyta</taxon>
        <taxon>Magnoliopsida</taxon>
        <taxon>eudicotyledons</taxon>
        <taxon>Gunneridae</taxon>
        <taxon>Pentapetalae</taxon>
        <taxon>rosids</taxon>
        <taxon>malvids</taxon>
        <taxon>Sapindales</taxon>
        <taxon>Rutaceae</taxon>
        <taxon>Aurantioideae</taxon>
        <taxon>Citrus</taxon>
    </lineage>
</organism>
<evidence type="ECO:0000313" key="2">
    <source>
        <dbReference type="EMBL" id="KDO82342.1"/>
    </source>
</evidence>
<keyword evidence="1" id="KW-0812">Transmembrane</keyword>
<evidence type="ECO:0008006" key="4">
    <source>
        <dbReference type="Google" id="ProtNLM"/>
    </source>
</evidence>
<keyword evidence="1" id="KW-0472">Membrane</keyword>
<dbReference type="AlphaFoldDB" id="A0A067H3R3"/>
<dbReference type="EMBL" id="KK784875">
    <property type="protein sequence ID" value="KDO82342.1"/>
    <property type="molecule type" value="Genomic_DNA"/>
</dbReference>
<reference evidence="2 3" key="1">
    <citation type="submission" date="2014-04" db="EMBL/GenBank/DDBJ databases">
        <authorList>
            <consortium name="International Citrus Genome Consortium"/>
            <person name="Gmitter F."/>
            <person name="Chen C."/>
            <person name="Farmerie W."/>
            <person name="Harkins T."/>
            <person name="Desany B."/>
            <person name="Mohiuddin M."/>
            <person name="Kodira C."/>
            <person name="Borodovsky M."/>
            <person name="Lomsadze A."/>
            <person name="Burns P."/>
            <person name="Jenkins J."/>
            <person name="Prochnik S."/>
            <person name="Shu S."/>
            <person name="Chapman J."/>
            <person name="Pitluck S."/>
            <person name="Schmutz J."/>
            <person name="Rokhsar D."/>
        </authorList>
    </citation>
    <scope>NUCLEOTIDE SEQUENCE</scope>
</reference>
<dbReference type="STRING" id="2711.A0A067H3R3"/>
<proteinExistence type="predicted"/>
<gene>
    <name evidence="2" type="ORF">CISIN_1g0243852mg</name>
</gene>
<name>A0A067H3R3_CITSI</name>